<name>A0A1I8FPL8_9PLAT</name>
<evidence type="ECO:0000313" key="3">
    <source>
        <dbReference type="WBParaSite" id="maker-unitig_43405-snap-gene-0.2-mRNA-1"/>
    </source>
</evidence>
<sequence>MTVAASELPTEPASQPAALTGFATLVVNVLDYDDQNPEFTQNSYSLYFMENNQNTAYMNSPPERPGSSNNTLLPSMHQKDVGINETINYAIVSGKLTGV</sequence>
<reference evidence="3" key="1">
    <citation type="submission" date="2016-11" db="UniProtKB">
        <authorList>
            <consortium name="WormBaseParasite"/>
        </authorList>
    </citation>
    <scope>IDENTIFICATION</scope>
</reference>
<organism evidence="2 3">
    <name type="scientific">Macrostomum lignano</name>
    <dbReference type="NCBI Taxonomy" id="282301"/>
    <lineage>
        <taxon>Eukaryota</taxon>
        <taxon>Metazoa</taxon>
        <taxon>Spiralia</taxon>
        <taxon>Lophotrochozoa</taxon>
        <taxon>Platyhelminthes</taxon>
        <taxon>Rhabditophora</taxon>
        <taxon>Macrostomorpha</taxon>
        <taxon>Macrostomida</taxon>
        <taxon>Macrostomidae</taxon>
        <taxon>Macrostomum</taxon>
    </lineage>
</organism>
<dbReference type="AlphaFoldDB" id="A0A1I8FPL8"/>
<proteinExistence type="predicted"/>
<dbReference type="WBParaSite" id="maker-unitig_43405-snap-gene-0.2-mRNA-1">
    <property type="protein sequence ID" value="maker-unitig_43405-snap-gene-0.2-mRNA-1"/>
    <property type="gene ID" value="maker-unitig_43405-snap-gene-0.2"/>
</dbReference>
<feature type="region of interest" description="Disordered" evidence="1">
    <location>
        <begin position="55"/>
        <end position="75"/>
    </location>
</feature>
<keyword evidence="2" id="KW-1185">Reference proteome</keyword>
<accession>A0A1I8FPL8</accession>
<evidence type="ECO:0000313" key="2">
    <source>
        <dbReference type="Proteomes" id="UP000095280"/>
    </source>
</evidence>
<evidence type="ECO:0000256" key="1">
    <source>
        <dbReference type="SAM" id="MobiDB-lite"/>
    </source>
</evidence>
<protein>
    <submittedName>
        <fullName evidence="3">Cadherin domain-containing protein</fullName>
    </submittedName>
</protein>
<dbReference type="Proteomes" id="UP000095280">
    <property type="component" value="Unplaced"/>
</dbReference>